<sequence>MDCLLVSGVYCDTQVSSEVAMDSKKSSPPHDLREEDGSISPTSPPGQLSLVDDSDCELARHGGFQYTDDWAGDYWSVETKKVDRPRVVNQPLSGVNRRQEDQADETTEGEEEEDEEVTTQRKALTSKLGGRAHTEPVHDNTTAKDLEHSSPDNKKNAKDHLSLNGTTVSTIVSKTFAVGNQNNAKVNSTNLSLAVTANISELSTVEPTSIAPRLDRFKGGGKQDKQLTITQTPAGISKEKSGETVAAQMEESVTASKKGGQRKTRRRRAKKSRLRKRRKGRYRRHKRRRCNCSCSGCRNSYRSHSRSKLKRIKKENSCGM</sequence>
<accession>A0ABD0Y2N7</accession>
<protein>
    <submittedName>
        <fullName evidence="2">Uncharacterized protein</fullName>
    </submittedName>
</protein>
<organism evidence="2 3">
    <name type="scientific">Ranatra chinensis</name>
    <dbReference type="NCBI Taxonomy" id="642074"/>
    <lineage>
        <taxon>Eukaryota</taxon>
        <taxon>Metazoa</taxon>
        <taxon>Ecdysozoa</taxon>
        <taxon>Arthropoda</taxon>
        <taxon>Hexapoda</taxon>
        <taxon>Insecta</taxon>
        <taxon>Pterygota</taxon>
        <taxon>Neoptera</taxon>
        <taxon>Paraneoptera</taxon>
        <taxon>Hemiptera</taxon>
        <taxon>Heteroptera</taxon>
        <taxon>Panheteroptera</taxon>
        <taxon>Nepomorpha</taxon>
        <taxon>Nepidae</taxon>
        <taxon>Ranatrinae</taxon>
        <taxon>Ranatra</taxon>
    </lineage>
</organism>
<evidence type="ECO:0000313" key="3">
    <source>
        <dbReference type="Proteomes" id="UP001558652"/>
    </source>
</evidence>
<feature type="compositionally biased region" description="Basic and acidic residues" evidence="1">
    <location>
        <begin position="213"/>
        <end position="225"/>
    </location>
</feature>
<feature type="compositionally biased region" description="Basic and acidic residues" evidence="1">
    <location>
        <begin position="21"/>
        <end position="36"/>
    </location>
</feature>
<feature type="compositionally biased region" description="Basic residues" evidence="1">
    <location>
        <begin position="259"/>
        <end position="286"/>
    </location>
</feature>
<proteinExistence type="predicted"/>
<gene>
    <name evidence="2" type="ORF">AAG570_003938</name>
</gene>
<name>A0ABD0Y2N7_9HEMI</name>
<dbReference type="Proteomes" id="UP001558652">
    <property type="component" value="Unassembled WGS sequence"/>
</dbReference>
<keyword evidence="3" id="KW-1185">Reference proteome</keyword>
<dbReference type="AlphaFoldDB" id="A0ABD0Y2N7"/>
<evidence type="ECO:0000313" key="2">
    <source>
        <dbReference type="EMBL" id="KAL1117623.1"/>
    </source>
</evidence>
<feature type="region of interest" description="Disordered" evidence="1">
    <location>
        <begin position="16"/>
        <end position="51"/>
    </location>
</feature>
<feature type="region of interest" description="Disordered" evidence="1">
    <location>
        <begin position="86"/>
        <end position="161"/>
    </location>
</feature>
<feature type="compositionally biased region" description="Basic and acidic residues" evidence="1">
    <location>
        <begin position="132"/>
        <end position="161"/>
    </location>
</feature>
<evidence type="ECO:0000256" key="1">
    <source>
        <dbReference type="SAM" id="MobiDB-lite"/>
    </source>
</evidence>
<comment type="caution">
    <text evidence="2">The sequence shown here is derived from an EMBL/GenBank/DDBJ whole genome shotgun (WGS) entry which is preliminary data.</text>
</comment>
<reference evidence="2 3" key="1">
    <citation type="submission" date="2024-07" db="EMBL/GenBank/DDBJ databases">
        <title>Chromosome-level genome assembly of the water stick insect Ranatra chinensis (Heteroptera: Nepidae).</title>
        <authorList>
            <person name="Liu X."/>
        </authorList>
    </citation>
    <scope>NUCLEOTIDE SEQUENCE [LARGE SCALE GENOMIC DNA]</scope>
    <source>
        <strain evidence="2">Cailab_2021Rc</strain>
        <tissue evidence="2">Muscle</tissue>
    </source>
</reference>
<feature type="region of interest" description="Disordered" evidence="1">
    <location>
        <begin position="213"/>
        <end position="286"/>
    </location>
</feature>
<dbReference type="EMBL" id="JBFDAA010000015">
    <property type="protein sequence ID" value="KAL1117623.1"/>
    <property type="molecule type" value="Genomic_DNA"/>
</dbReference>
<feature type="compositionally biased region" description="Acidic residues" evidence="1">
    <location>
        <begin position="102"/>
        <end position="117"/>
    </location>
</feature>